<dbReference type="PIRSF" id="PIRSF027386">
    <property type="entry name" value="UCP027386_ABC_sbc_TM0202"/>
    <property type="match status" value="1"/>
</dbReference>
<evidence type="ECO:0000313" key="3">
    <source>
        <dbReference type="EMBL" id="EQB39730.1"/>
    </source>
</evidence>
<sequence length="329" mass="37373">MKKIIYVRLLLILSIITSLHADSKVDKIVIAGPFASVSHPLLHMIKTDALKDVAKEVEFRLWKNPDELRAIVIKGDVDFVAVPTNTAAILNNKGVDIRLLNVSVWGILGMISRDDTLKTLKDFKGKKIAIPFRADMPDIVFVQLLKKQGLDPKKDFELVYVSNPIDAMQMLILRRIDHSLLAEPAISVALRKTDSFPIKLIAPDLYRSVDLQEEWARVFNTDKDIPQAGMAVLGRMKDKKVISRFLEEYDNSLKWYMSHPKEAGEMVAKEIDLLTKDGVADSIAHVNLKSRRAVDVKDKIEFFFDVLKEEDPKIIGSKLPQDSFYYKED</sequence>
<dbReference type="RefSeq" id="WP_021287317.1">
    <property type="nucleotide sequence ID" value="NZ_AUPZ01000006.1"/>
</dbReference>
<keyword evidence="1" id="KW-0732">Signal</keyword>
<reference evidence="3 4" key="1">
    <citation type="submission" date="2013-07" db="EMBL/GenBank/DDBJ databases">
        <title>Sulfurimonas hongkongensis AST-10 Genome Sequencing.</title>
        <authorList>
            <person name="Cai L."/>
            <person name="Zhang T."/>
        </authorList>
    </citation>
    <scope>NUCLEOTIDE SEQUENCE [LARGE SCALE GENOMIC DNA]</scope>
    <source>
        <strain evidence="3 4">AST-10</strain>
    </source>
</reference>
<name>T0JFG7_9BACT</name>
<keyword evidence="4" id="KW-1185">Reference proteome</keyword>
<dbReference type="EMBL" id="AUPZ01000006">
    <property type="protein sequence ID" value="EQB39730.1"/>
    <property type="molecule type" value="Genomic_DNA"/>
</dbReference>
<dbReference type="Pfam" id="PF09084">
    <property type="entry name" value="NMT1"/>
    <property type="match status" value="1"/>
</dbReference>
<dbReference type="PANTHER" id="PTHR30024">
    <property type="entry name" value="ALIPHATIC SULFONATES-BINDING PROTEIN-RELATED"/>
    <property type="match status" value="1"/>
</dbReference>
<accession>T0JFG7</accession>
<evidence type="ECO:0000259" key="2">
    <source>
        <dbReference type="Pfam" id="PF09084"/>
    </source>
</evidence>
<feature type="signal peptide" evidence="1">
    <location>
        <begin position="1"/>
        <end position="21"/>
    </location>
</feature>
<dbReference type="InterPro" id="IPR015168">
    <property type="entry name" value="SsuA/THI5"/>
</dbReference>
<organism evidence="3 4">
    <name type="scientific">Sulfurimonas hongkongensis</name>
    <dbReference type="NCBI Taxonomy" id="1172190"/>
    <lineage>
        <taxon>Bacteria</taxon>
        <taxon>Pseudomonadati</taxon>
        <taxon>Campylobacterota</taxon>
        <taxon>Epsilonproteobacteria</taxon>
        <taxon>Campylobacterales</taxon>
        <taxon>Sulfurimonadaceae</taxon>
        <taxon>Sulfurimonas</taxon>
    </lineage>
</organism>
<proteinExistence type="predicted"/>
<dbReference type="AlphaFoldDB" id="T0JFG7"/>
<feature type="domain" description="SsuA/THI5-like" evidence="2">
    <location>
        <begin position="64"/>
        <end position="263"/>
    </location>
</feature>
<dbReference type="Proteomes" id="UP000015520">
    <property type="component" value="Unassembled WGS sequence"/>
</dbReference>
<dbReference type="PATRIC" id="fig|1172190.3.peg.1021"/>
<evidence type="ECO:0000313" key="4">
    <source>
        <dbReference type="Proteomes" id="UP000015520"/>
    </source>
</evidence>
<dbReference type="STRING" id="1172190.M947_05240"/>
<comment type="caution">
    <text evidence="3">The sequence shown here is derived from an EMBL/GenBank/DDBJ whole genome shotgun (WGS) entry which is preliminary data.</text>
</comment>
<dbReference type="eggNOG" id="COG0715">
    <property type="taxonomic scope" value="Bacteria"/>
</dbReference>
<dbReference type="Gene3D" id="3.40.190.10">
    <property type="entry name" value="Periplasmic binding protein-like II"/>
    <property type="match status" value="2"/>
</dbReference>
<dbReference type="PANTHER" id="PTHR30024:SF46">
    <property type="entry name" value="ABC TRANSPORTER, SUBSTRATE-BINDING LIPOPROTEIN"/>
    <property type="match status" value="1"/>
</dbReference>
<dbReference type="SUPFAM" id="SSF53850">
    <property type="entry name" value="Periplasmic binding protein-like II"/>
    <property type="match status" value="1"/>
</dbReference>
<feature type="chain" id="PRO_5004565280" description="SsuA/THI5-like domain-containing protein" evidence="1">
    <location>
        <begin position="22"/>
        <end position="329"/>
    </location>
</feature>
<protein>
    <recommendedName>
        <fullName evidence="2">SsuA/THI5-like domain-containing protein</fullName>
    </recommendedName>
</protein>
<dbReference type="InterPro" id="IPR027024">
    <property type="entry name" value="UCP027386_ABC_sbc_TM0202"/>
</dbReference>
<gene>
    <name evidence="3" type="ORF">M947_05240</name>
</gene>
<evidence type="ECO:0000256" key="1">
    <source>
        <dbReference type="SAM" id="SignalP"/>
    </source>
</evidence>